<name>A0ABM8WSE3_9BURK</name>
<dbReference type="Proteomes" id="UP000701702">
    <property type="component" value="Unassembled WGS sequence"/>
</dbReference>
<accession>A0ABM8WSE3</accession>
<dbReference type="EMBL" id="CAJZAF010000008">
    <property type="protein sequence ID" value="CAG9170389.1"/>
    <property type="molecule type" value="Genomic_DNA"/>
</dbReference>
<dbReference type="RefSeq" id="WP_224001598.1">
    <property type="nucleotide sequence ID" value="NZ_CAJZAF010000008.1"/>
</dbReference>
<keyword evidence="2" id="KW-1185">Reference proteome</keyword>
<comment type="caution">
    <text evidence="1">The sequence shown here is derived from an EMBL/GenBank/DDBJ whole genome shotgun (WGS) entry which is preliminary data.</text>
</comment>
<gene>
    <name evidence="1" type="ORF">LMG23994_01877</name>
</gene>
<reference evidence="1 2" key="1">
    <citation type="submission" date="2021-08" db="EMBL/GenBank/DDBJ databases">
        <authorList>
            <person name="Peeters C."/>
        </authorList>
    </citation>
    <scope>NUCLEOTIDE SEQUENCE [LARGE SCALE GENOMIC DNA]</scope>
    <source>
        <strain evidence="1 2">LMG 23994</strain>
    </source>
</reference>
<proteinExistence type="predicted"/>
<evidence type="ECO:0000313" key="1">
    <source>
        <dbReference type="EMBL" id="CAG9170389.1"/>
    </source>
</evidence>
<sequence length="135" mass="15134">MAPDDYIQTLRQIRAEAQVLYAKDCMARIELDQCVQSLFRIIDHQVDVAMRANVSNLTQMARDMKLEIQDVNTQRGRYFGTALCINNFGILIASRANAAVIVQIGDTASLVERPKTGDQVIVSYDNGKCEIKIRA</sequence>
<evidence type="ECO:0000313" key="2">
    <source>
        <dbReference type="Proteomes" id="UP000701702"/>
    </source>
</evidence>
<protein>
    <submittedName>
        <fullName evidence="1">Uncharacterized protein</fullName>
    </submittedName>
</protein>
<organism evidence="1 2">
    <name type="scientific">Cupriavidus pinatubonensis</name>
    <dbReference type="NCBI Taxonomy" id="248026"/>
    <lineage>
        <taxon>Bacteria</taxon>
        <taxon>Pseudomonadati</taxon>
        <taxon>Pseudomonadota</taxon>
        <taxon>Betaproteobacteria</taxon>
        <taxon>Burkholderiales</taxon>
        <taxon>Burkholderiaceae</taxon>
        <taxon>Cupriavidus</taxon>
    </lineage>
</organism>